<name>X1ER57_9ZZZZ</name>
<evidence type="ECO:0000313" key="1">
    <source>
        <dbReference type="EMBL" id="GAH35876.1"/>
    </source>
</evidence>
<comment type="caution">
    <text evidence="1">The sequence shown here is derived from an EMBL/GenBank/DDBJ whole genome shotgun (WGS) entry which is preliminary data.</text>
</comment>
<dbReference type="EMBL" id="BARU01013353">
    <property type="protein sequence ID" value="GAH35876.1"/>
    <property type="molecule type" value="Genomic_DNA"/>
</dbReference>
<protein>
    <submittedName>
        <fullName evidence="1">Uncharacterized protein</fullName>
    </submittedName>
</protein>
<organism evidence="1">
    <name type="scientific">marine sediment metagenome</name>
    <dbReference type="NCBI Taxonomy" id="412755"/>
    <lineage>
        <taxon>unclassified sequences</taxon>
        <taxon>metagenomes</taxon>
        <taxon>ecological metagenomes</taxon>
    </lineage>
</organism>
<reference evidence="1" key="1">
    <citation type="journal article" date="2014" name="Front. Microbiol.">
        <title>High frequency of phylogenetically diverse reductive dehalogenase-homologous genes in deep subseafloor sedimentary metagenomes.</title>
        <authorList>
            <person name="Kawai M."/>
            <person name="Futagami T."/>
            <person name="Toyoda A."/>
            <person name="Takaki Y."/>
            <person name="Nishi S."/>
            <person name="Hori S."/>
            <person name="Arai W."/>
            <person name="Tsubouchi T."/>
            <person name="Morono Y."/>
            <person name="Uchiyama I."/>
            <person name="Ito T."/>
            <person name="Fujiyama A."/>
            <person name="Inagaki F."/>
            <person name="Takami H."/>
        </authorList>
    </citation>
    <scope>NUCLEOTIDE SEQUENCE</scope>
    <source>
        <strain evidence="1">Expedition CK06-06</strain>
    </source>
</reference>
<sequence length="128" mass="12592">MASDGTNFLVVAHQCGVSNGSVTVKWVALLVGPDGALKTSVDISAPVSPGSVGTASAVAFDGSNFLVVHEEDSAVSVPGEDFNLDAVLISSAGAIVTGPNVIGLSIHDTGAGGPAAPALAFDGSRYLL</sequence>
<dbReference type="AlphaFoldDB" id="X1ER57"/>
<proteinExistence type="predicted"/>
<accession>X1ER57</accession>
<gene>
    <name evidence="1" type="ORF">S03H2_24170</name>
</gene>
<feature type="non-terminal residue" evidence="1">
    <location>
        <position position="128"/>
    </location>
</feature>